<keyword evidence="3" id="KW-1185">Reference proteome</keyword>
<dbReference type="AlphaFoldDB" id="A0A2P6NIB4"/>
<proteinExistence type="predicted"/>
<keyword evidence="1" id="KW-0732">Signal</keyword>
<reference evidence="2 3" key="1">
    <citation type="journal article" date="2018" name="Genome Biol. Evol.">
        <title>Multiple Roots of Fruiting Body Formation in Amoebozoa.</title>
        <authorList>
            <person name="Hillmann F."/>
            <person name="Forbes G."/>
            <person name="Novohradska S."/>
            <person name="Ferling I."/>
            <person name="Riege K."/>
            <person name="Groth M."/>
            <person name="Westermann M."/>
            <person name="Marz M."/>
            <person name="Spaller T."/>
            <person name="Winckler T."/>
            <person name="Schaap P."/>
            <person name="Glockner G."/>
        </authorList>
    </citation>
    <scope>NUCLEOTIDE SEQUENCE [LARGE SCALE GENOMIC DNA]</scope>
    <source>
        <strain evidence="2 3">Jena</strain>
    </source>
</reference>
<accession>A0A2P6NIB4</accession>
<name>A0A2P6NIB4_9EUKA</name>
<dbReference type="Proteomes" id="UP000241769">
    <property type="component" value="Unassembled WGS sequence"/>
</dbReference>
<comment type="caution">
    <text evidence="2">The sequence shown here is derived from an EMBL/GenBank/DDBJ whole genome shotgun (WGS) entry which is preliminary data.</text>
</comment>
<evidence type="ECO:0000313" key="3">
    <source>
        <dbReference type="Proteomes" id="UP000241769"/>
    </source>
</evidence>
<dbReference type="InParanoid" id="A0A2P6NIB4"/>
<gene>
    <name evidence="2" type="ORF">PROFUN_03850</name>
</gene>
<feature type="signal peptide" evidence="1">
    <location>
        <begin position="1"/>
        <end position="17"/>
    </location>
</feature>
<evidence type="ECO:0000256" key="1">
    <source>
        <dbReference type="SAM" id="SignalP"/>
    </source>
</evidence>
<feature type="chain" id="PRO_5015149642" evidence="1">
    <location>
        <begin position="18"/>
        <end position="186"/>
    </location>
</feature>
<organism evidence="2 3">
    <name type="scientific">Planoprotostelium fungivorum</name>
    <dbReference type="NCBI Taxonomy" id="1890364"/>
    <lineage>
        <taxon>Eukaryota</taxon>
        <taxon>Amoebozoa</taxon>
        <taxon>Evosea</taxon>
        <taxon>Variosea</taxon>
        <taxon>Cavosteliida</taxon>
        <taxon>Cavosteliaceae</taxon>
        <taxon>Planoprotostelium</taxon>
    </lineage>
</organism>
<sequence>MLHALLVLLSIVKISVAEDSSASYMIVQQYGTSNCTNSTIISTTYYPLNVCLSNADATISNFHVCDDGAPVTYVFQSSCDSTPDNVYVRPKGCVRSVRYGCVNELPSGTGMMVSTSYQKKDCTGDLLNVIYRESTDCKSSSTCKDGTKTVCRASDSIMISPFYLLTLIFTLAASLFRSNLGLVVHG</sequence>
<protein>
    <submittedName>
        <fullName evidence="2">Uncharacterized protein</fullName>
    </submittedName>
</protein>
<evidence type="ECO:0000313" key="2">
    <source>
        <dbReference type="EMBL" id="PRP83695.1"/>
    </source>
</evidence>
<dbReference type="EMBL" id="MDYQ01000078">
    <property type="protein sequence ID" value="PRP83695.1"/>
    <property type="molecule type" value="Genomic_DNA"/>
</dbReference>